<dbReference type="InterPro" id="IPR001753">
    <property type="entry name" value="Enoyl-CoA_hydra/iso"/>
</dbReference>
<dbReference type="EMBL" id="WOTB01000013">
    <property type="protein sequence ID" value="NHN85170.1"/>
    <property type="molecule type" value="Genomic_DNA"/>
</dbReference>
<dbReference type="SUPFAM" id="SSF52096">
    <property type="entry name" value="ClpP/crotonase"/>
    <property type="match status" value="1"/>
</dbReference>
<feature type="domain" description="3-hydroxyacyl-CoA dehydrogenase C-terminal" evidence="8">
    <location>
        <begin position="187"/>
        <end position="288"/>
    </location>
</feature>
<comment type="caution">
    <text evidence="10">The sequence shown here is derived from an EMBL/GenBank/DDBJ whole genome shotgun (WGS) entry which is preliminary data.</text>
</comment>
<evidence type="ECO:0000256" key="6">
    <source>
        <dbReference type="ARBA" id="ARBA00023098"/>
    </source>
</evidence>
<dbReference type="PANTHER" id="PTHR48075">
    <property type="entry name" value="3-HYDROXYACYL-COA DEHYDROGENASE FAMILY PROTEIN"/>
    <property type="match status" value="1"/>
</dbReference>
<sequence>MPSSETSIRKCAVIGAGTMGSGIAAHLANAGADVVLLDIDATLAAAGVERQIRTGGFMLPEFASRIRTGSIRTDLALLADRDWIVEAVAERLDIKRALFADIATVRKSGCIVSSNTSTIPLAELVAETSPAMAGDMLITHFFNPPRQMRLLEMVTGPRTSPDAITRVSDFITVALGKTIVPCKDTPGFIANRIGCFWLAAGLGEALRLGIDIEAADAVMGKPFGLPRTGMFGLWDLIGIDLMPGLIRSLQDNLPATDAIHAWEAEPRLISTLLERGLKGRKSGGGFYRVSKDRRTREVLDLRSGDYRAWREPPALPAEPGALLHTDSIEGEYAWAVMSRTLAYAAALVPEIAERPDFVDEAMRLGYAWTYGPFELIDRIGSPAFAERLARDGQPVPTLLRAAIAGFYRVTDGTREILSSGDHYTPIPEPAGVIALPALRRAATPVWSDKAASLWDIGEGVGLLEFHTKLNVFTPALLAAVQPAITKTPEYFSALVIANDGPVFSAGADLKAMLALSEAGDRESLRAFLLNGQQVFSSIARTPFPVIGAAGALAVGGGCEILLHTHRIVLHAEARIGLVESQVGLLPGWAGVTQWLLRHQEAGLTPADAATAVLRGVLTGTTASCAFAARTSHLLRGTDGIVMNADRLIADARTLALATAPEPERTINLLLPPRDVLDAALEDMFPTLTPHDRVIGDALADILSGDNTPVTPPELTDRVTRHFLDLALTEASRARMRQMIDTGKPLRN</sequence>
<evidence type="ECO:0000256" key="1">
    <source>
        <dbReference type="ARBA" id="ARBA00005005"/>
    </source>
</evidence>
<dbReference type="SUPFAM" id="SSF51735">
    <property type="entry name" value="NAD(P)-binding Rossmann-fold domains"/>
    <property type="match status" value="1"/>
</dbReference>
<keyword evidence="4" id="KW-0560">Oxidoreductase</keyword>
<dbReference type="InterPro" id="IPR029045">
    <property type="entry name" value="ClpP/crotonase-like_dom_sf"/>
</dbReference>
<dbReference type="RefSeq" id="WP_173583557.1">
    <property type="nucleotide sequence ID" value="NZ_WOTB01000013.1"/>
</dbReference>
<evidence type="ECO:0000256" key="4">
    <source>
        <dbReference type="ARBA" id="ARBA00023002"/>
    </source>
</evidence>
<dbReference type="Gene3D" id="3.90.226.10">
    <property type="entry name" value="2-enoyl-CoA Hydratase, Chain A, domain 1"/>
    <property type="match status" value="1"/>
</dbReference>
<evidence type="ECO:0000313" key="11">
    <source>
        <dbReference type="Proteomes" id="UP000635278"/>
    </source>
</evidence>
<name>A0ABX0JQB7_9PROT</name>
<evidence type="ECO:0000259" key="9">
    <source>
        <dbReference type="Pfam" id="PF02737"/>
    </source>
</evidence>
<keyword evidence="5" id="KW-0520">NAD</keyword>
<reference evidence="10 11" key="1">
    <citation type="journal article" date="2020" name="Int. J. Syst. Evol. Microbiol.">
        <title>Novel acetic acid bacteria from cider fermentations: Acetobacter conturbans sp. nov. and Acetobacter fallax sp. nov.</title>
        <authorList>
            <person name="Sombolestani A.S."/>
            <person name="Cleenwerck I."/>
            <person name="Cnockaert M."/>
            <person name="Borremans W."/>
            <person name="Wieme A.D."/>
            <person name="De Vuyst L."/>
            <person name="Vandamme P."/>
        </authorList>
    </citation>
    <scope>NUCLEOTIDE SEQUENCE [LARGE SCALE GENOMIC DNA]</scope>
    <source>
        <strain evidence="10 11">LMG 30640</strain>
    </source>
</reference>
<dbReference type="InterPro" id="IPR006108">
    <property type="entry name" value="3HC_DH_C"/>
</dbReference>
<evidence type="ECO:0000256" key="7">
    <source>
        <dbReference type="ARBA" id="ARBA00049556"/>
    </source>
</evidence>
<dbReference type="Pfam" id="PF00378">
    <property type="entry name" value="ECH_1"/>
    <property type="match status" value="1"/>
</dbReference>
<keyword evidence="3" id="KW-0442">Lipid degradation</keyword>
<evidence type="ECO:0000256" key="5">
    <source>
        <dbReference type="ARBA" id="ARBA00023027"/>
    </source>
</evidence>
<proteinExistence type="predicted"/>
<gene>
    <name evidence="10" type="ORF">GOB93_11025</name>
</gene>
<protein>
    <submittedName>
        <fullName evidence="10">3-hydroxyacyl-CoA dehydrogenase</fullName>
    </submittedName>
</protein>
<feature type="domain" description="3-hydroxyacyl-CoA dehydrogenase NAD binding" evidence="9">
    <location>
        <begin position="11"/>
        <end position="185"/>
    </location>
</feature>
<dbReference type="Gene3D" id="1.10.1040.50">
    <property type="match status" value="1"/>
</dbReference>
<dbReference type="InterPro" id="IPR036291">
    <property type="entry name" value="NAD(P)-bd_dom_sf"/>
</dbReference>
<organism evidence="10 11">
    <name type="scientific">Acetobacter musti</name>
    <dbReference type="NCBI Taxonomy" id="864732"/>
    <lineage>
        <taxon>Bacteria</taxon>
        <taxon>Pseudomonadati</taxon>
        <taxon>Pseudomonadota</taxon>
        <taxon>Alphaproteobacteria</taxon>
        <taxon>Acetobacterales</taxon>
        <taxon>Acetobacteraceae</taxon>
        <taxon>Acetobacter</taxon>
    </lineage>
</organism>
<dbReference type="InterPro" id="IPR008927">
    <property type="entry name" value="6-PGluconate_DH-like_C_sf"/>
</dbReference>
<dbReference type="Gene3D" id="3.40.50.720">
    <property type="entry name" value="NAD(P)-binding Rossmann-like Domain"/>
    <property type="match status" value="1"/>
</dbReference>
<dbReference type="CDD" id="cd06558">
    <property type="entry name" value="crotonase-like"/>
    <property type="match status" value="1"/>
</dbReference>
<dbReference type="Proteomes" id="UP000635278">
    <property type="component" value="Unassembled WGS sequence"/>
</dbReference>
<dbReference type="PANTHER" id="PTHR48075:SF7">
    <property type="entry name" value="3-HYDROXYACYL-COA DEHYDROGENASE-RELATED"/>
    <property type="match status" value="1"/>
</dbReference>
<accession>A0ABX0JQB7</accession>
<dbReference type="SUPFAM" id="SSF48179">
    <property type="entry name" value="6-phosphogluconate dehydrogenase C-terminal domain-like"/>
    <property type="match status" value="2"/>
</dbReference>
<keyword evidence="6" id="KW-0443">Lipid metabolism</keyword>
<evidence type="ECO:0000256" key="3">
    <source>
        <dbReference type="ARBA" id="ARBA00022963"/>
    </source>
</evidence>
<keyword evidence="11" id="KW-1185">Reference proteome</keyword>
<dbReference type="Pfam" id="PF02737">
    <property type="entry name" value="3HCDH_N"/>
    <property type="match status" value="1"/>
</dbReference>
<dbReference type="InterPro" id="IPR006176">
    <property type="entry name" value="3-OHacyl-CoA_DH_NAD-bd"/>
</dbReference>
<dbReference type="Pfam" id="PF00725">
    <property type="entry name" value="3HCDH"/>
    <property type="match status" value="1"/>
</dbReference>
<keyword evidence="2" id="KW-0276">Fatty acid metabolism</keyword>
<comment type="catalytic activity">
    <reaction evidence="7">
        <text>a (3S)-3-hydroxyacyl-CoA + NAD(+) = a 3-oxoacyl-CoA + NADH + H(+)</text>
        <dbReference type="Rhea" id="RHEA:22432"/>
        <dbReference type="ChEBI" id="CHEBI:15378"/>
        <dbReference type="ChEBI" id="CHEBI:57318"/>
        <dbReference type="ChEBI" id="CHEBI:57540"/>
        <dbReference type="ChEBI" id="CHEBI:57945"/>
        <dbReference type="ChEBI" id="CHEBI:90726"/>
        <dbReference type="EC" id="1.1.1.35"/>
    </reaction>
</comment>
<comment type="pathway">
    <text evidence="1">Lipid metabolism; fatty acid beta-oxidation.</text>
</comment>
<evidence type="ECO:0000313" key="10">
    <source>
        <dbReference type="EMBL" id="NHN85170.1"/>
    </source>
</evidence>
<evidence type="ECO:0000256" key="2">
    <source>
        <dbReference type="ARBA" id="ARBA00022832"/>
    </source>
</evidence>
<evidence type="ECO:0000259" key="8">
    <source>
        <dbReference type="Pfam" id="PF00725"/>
    </source>
</evidence>